<feature type="domain" description="U1-type" evidence="2">
    <location>
        <begin position="245"/>
        <end position="278"/>
    </location>
</feature>
<feature type="compositionally biased region" description="Acidic residues" evidence="1">
    <location>
        <begin position="313"/>
        <end position="403"/>
    </location>
</feature>
<evidence type="ECO:0000313" key="3">
    <source>
        <dbReference type="EMBL" id="OQR67907.1"/>
    </source>
</evidence>
<proteinExistence type="predicted"/>
<gene>
    <name evidence="3" type="ORF">BIW11_13237</name>
</gene>
<name>A0A1V9X343_9ACAR</name>
<dbReference type="InterPro" id="IPR003604">
    <property type="entry name" value="Matrin/U1-like-C_Znf_C2H2"/>
</dbReference>
<feature type="domain" description="U1-type" evidence="2">
    <location>
        <begin position="158"/>
        <end position="190"/>
    </location>
</feature>
<feature type="compositionally biased region" description="Low complexity" evidence="1">
    <location>
        <begin position="56"/>
        <end position="65"/>
    </location>
</feature>
<dbReference type="GO" id="GO:0008270">
    <property type="term" value="F:zinc ion binding"/>
    <property type="evidence" value="ECO:0007669"/>
    <property type="project" value="InterPro"/>
</dbReference>
<feature type="compositionally biased region" description="Basic and acidic residues" evidence="1">
    <location>
        <begin position="278"/>
        <end position="297"/>
    </location>
</feature>
<dbReference type="AlphaFoldDB" id="A0A1V9X343"/>
<dbReference type="EMBL" id="MNPL01026876">
    <property type="protein sequence ID" value="OQR67907.1"/>
    <property type="molecule type" value="Genomic_DNA"/>
</dbReference>
<accession>A0A1V9X343</accession>
<feature type="compositionally biased region" description="Basic residues" evidence="1">
    <location>
        <begin position="415"/>
        <end position="426"/>
    </location>
</feature>
<dbReference type="InParanoid" id="A0A1V9X343"/>
<dbReference type="OrthoDB" id="10419579at2759"/>
<feature type="region of interest" description="Disordered" evidence="1">
    <location>
        <begin position="1"/>
        <end position="114"/>
    </location>
</feature>
<feature type="region of interest" description="Disordered" evidence="1">
    <location>
        <begin position="272"/>
        <end position="426"/>
    </location>
</feature>
<feature type="compositionally biased region" description="Gly residues" evidence="1">
    <location>
        <begin position="31"/>
        <end position="55"/>
    </location>
</feature>
<sequence length="426" mass="46169">MSYRQQQRGGGRYEPDPWQSGNGWGAQQMWQGGGQGGYGGGHYQSGQGGYGGGHQQGNQGYYQQGPPHGMRQAPQRHGGYQQARGYGNRPPMQQAHQGQNRGVKRPTPQHFNNGGVTVVKRLRGARGSGGRPNQKATVKKEQTNKDECVVLDDSEKKTPEGFCKICQEKFDGTYNQHKLTKPHREKRGQKYPSCGPCGLKFNGDDARQRYEVHLGSKAHMQVVETAELDIKEGQEPEGMELCQDIEAVMCTLCECVFKKEFVDTHCKTKGHLRRITKKKAEAERAMKAKEEAAKDTGDATAEGGEAEDKPAAEDDEGAENGDDDADDDVQDDEEGGEGGEGDEEGGEGDAEDLPAEEAEAEADAEADAEAEAEAEAPIEAEAEAEAAPIEEVEDPAPEPEEPAPEPAKASPVKKTPARRGRGRGRK</sequence>
<evidence type="ECO:0000313" key="4">
    <source>
        <dbReference type="Proteomes" id="UP000192247"/>
    </source>
</evidence>
<evidence type="ECO:0000256" key="1">
    <source>
        <dbReference type="SAM" id="MobiDB-lite"/>
    </source>
</evidence>
<comment type="caution">
    <text evidence="3">The sequence shown here is derived from an EMBL/GenBank/DDBJ whole genome shotgun (WGS) entry which is preliminary data.</text>
</comment>
<protein>
    <recommendedName>
        <fullName evidence="2">U1-type domain-containing protein</fullName>
    </recommendedName>
</protein>
<keyword evidence="4" id="KW-1185">Reference proteome</keyword>
<dbReference type="GO" id="GO:0003676">
    <property type="term" value="F:nucleic acid binding"/>
    <property type="evidence" value="ECO:0007669"/>
    <property type="project" value="InterPro"/>
</dbReference>
<dbReference type="Proteomes" id="UP000192247">
    <property type="component" value="Unassembled WGS sequence"/>
</dbReference>
<reference evidence="3 4" key="1">
    <citation type="journal article" date="2017" name="Gigascience">
        <title>Draft genome of the honey bee ectoparasitic mite, Tropilaelaps mercedesae, is shaped by the parasitic life history.</title>
        <authorList>
            <person name="Dong X."/>
            <person name="Armstrong S.D."/>
            <person name="Xia D."/>
            <person name="Makepeace B.L."/>
            <person name="Darby A.C."/>
            <person name="Kadowaki T."/>
        </authorList>
    </citation>
    <scope>NUCLEOTIDE SEQUENCE [LARGE SCALE GENOMIC DNA]</scope>
    <source>
        <strain evidence="3">Wuxi-XJTLU</strain>
    </source>
</reference>
<organism evidence="3 4">
    <name type="scientific">Tropilaelaps mercedesae</name>
    <dbReference type="NCBI Taxonomy" id="418985"/>
    <lineage>
        <taxon>Eukaryota</taxon>
        <taxon>Metazoa</taxon>
        <taxon>Ecdysozoa</taxon>
        <taxon>Arthropoda</taxon>
        <taxon>Chelicerata</taxon>
        <taxon>Arachnida</taxon>
        <taxon>Acari</taxon>
        <taxon>Parasitiformes</taxon>
        <taxon>Mesostigmata</taxon>
        <taxon>Gamasina</taxon>
        <taxon>Dermanyssoidea</taxon>
        <taxon>Laelapidae</taxon>
        <taxon>Tropilaelaps</taxon>
    </lineage>
</organism>
<evidence type="ECO:0000259" key="2">
    <source>
        <dbReference type="SMART" id="SM00451"/>
    </source>
</evidence>
<dbReference type="SMART" id="SM00451">
    <property type="entry name" value="ZnF_U1"/>
    <property type="match status" value="2"/>
</dbReference>